<comment type="similarity">
    <text evidence="2">Belongs to the cytochrome P450 family.</text>
</comment>
<keyword evidence="5" id="KW-0560">Oxidoreductase</keyword>
<evidence type="ECO:0000256" key="6">
    <source>
        <dbReference type="ARBA" id="ARBA00023004"/>
    </source>
</evidence>
<name>A0A543AUS5_9ACTN</name>
<evidence type="ECO:0000256" key="1">
    <source>
        <dbReference type="ARBA" id="ARBA00001971"/>
    </source>
</evidence>
<dbReference type="GO" id="GO:0020037">
    <property type="term" value="F:heme binding"/>
    <property type="evidence" value="ECO:0007669"/>
    <property type="project" value="InterPro"/>
</dbReference>
<dbReference type="GO" id="GO:0016705">
    <property type="term" value="F:oxidoreductase activity, acting on paired donors, with incorporation or reduction of molecular oxygen"/>
    <property type="evidence" value="ECO:0007669"/>
    <property type="project" value="InterPro"/>
</dbReference>
<dbReference type="GO" id="GO:0004497">
    <property type="term" value="F:monooxygenase activity"/>
    <property type="evidence" value="ECO:0007669"/>
    <property type="project" value="UniProtKB-KW"/>
</dbReference>
<dbReference type="Gene3D" id="1.10.630.10">
    <property type="entry name" value="Cytochrome P450"/>
    <property type="match status" value="1"/>
</dbReference>
<dbReference type="Pfam" id="PF00067">
    <property type="entry name" value="p450"/>
    <property type="match status" value="1"/>
</dbReference>
<dbReference type="OrthoDB" id="9764248at2"/>
<dbReference type="InterPro" id="IPR036396">
    <property type="entry name" value="Cyt_P450_sf"/>
</dbReference>
<evidence type="ECO:0000313" key="8">
    <source>
        <dbReference type="EMBL" id="TQL76291.1"/>
    </source>
</evidence>
<dbReference type="Proteomes" id="UP000317043">
    <property type="component" value="Unassembled WGS sequence"/>
</dbReference>
<dbReference type="CDD" id="cd11067">
    <property type="entry name" value="CYP152"/>
    <property type="match status" value="1"/>
</dbReference>
<evidence type="ECO:0000256" key="5">
    <source>
        <dbReference type="ARBA" id="ARBA00023002"/>
    </source>
</evidence>
<proteinExistence type="inferred from homology"/>
<dbReference type="GO" id="GO:0005506">
    <property type="term" value="F:iron ion binding"/>
    <property type="evidence" value="ECO:0007669"/>
    <property type="project" value="InterPro"/>
</dbReference>
<dbReference type="PANTHER" id="PTHR24286">
    <property type="entry name" value="CYTOCHROME P450 26"/>
    <property type="match status" value="1"/>
</dbReference>
<organism evidence="8 9">
    <name type="scientific">Stackebrandtia endophytica</name>
    <dbReference type="NCBI Taxonomy" id="1496996"/>
    <lineage>
        <taxon>Bacteria</taxon>
        <taxon>Bacillati</taxon>
        <taxon>Actinomycetota</taxon>
        <taxon>Actinomycetes</taxon>
        <taxon>Glycomycetales</taxon>
        <taxon>Glycomycetaceae</taxon>
        <taxon>Stackebrandtia</taxon>
    </lineage>
</organism>
<keyword evidence="4" id="KW-0479">Metal-binding</keyword>
<evidence type="ECO:0000256" key="3">
    <source>
        <dbReference type="ARBA" id="ARBA00022617"/>
    </source>
</evidence>
<gene>
    <name evidence="8" type="ORF">FB566_1815</name>
</gene>
<dbReference type="SUPFAM" id="SSF48264">
    <property type="entry name" value="Cytochrome P450"/>
    <property type="match status" value="1"/>
</dbReference>
<reference evidence="8 9" key="1">
    <citation type="submission" date="2019-06" db="EMBL/GenBank/DDBJ databases">
        <title>Sequencing the genomes of 1000 actinobacteria strains.</title>
        <authorList>
            <person name="Klenk H.-P."/>
        </authorList>
    </citation>
    <scope>NUCLEOTIDE SEQUENCE [LARGE SCALE GENOMIC DNA]</scope>
    <source>
        <strain evidence="8 9">DSM 45928</strain>
    </source>
</reference>
<evidence type="ECO:0000256" key="7">
    <source>
        <dbReference type="ARBA" id="ARBA00023033"/>
    </source>
</evidence>
<dbReference type="InterPro" id="IPR001128">
    <property type="entry name" value="Cyt_P450"/>
</dbReference>
<comment type="cofactor">
    <cofactor evidence="1">
        <name>heme</name>
        <dbReference type="ChEBI" id="CHEBI:30413"/>
    </cofactor>
</comment>
<keyword evidence="3" id="KW-0349">Heme</keyword>
<sequence>MSRLREDSIPIESSDVSLSLFRSGYTFISDRLRRWGSEAFQARLLGRSTIFLRGRSAAQIFYDNTKFTRVGAIPQPVKGTLFGKGTVHGLDGSAHRHRKAMFLRLLDDEATAEIVRLARIGWERSLPETGLRRPIVLFDESVQVFAAAVSRWAGLAVDVPGFVDHARDLAMIIDGFGSIGIGQVRARMARLRSRAWARSYIRAVREGTVAIPPDRAVSVIALHRDHRNRRLPLDTAADELLNILRPTVAVAWFVTFAARALHDHPQWREPLEAQDAQVVRAFTQEVRRYFPFAPFLAAWPRREFVWRGHRFRPGTRVVLDLYGTDHDPAIWRSPGDFDPSRFTAWQPDAFELIPQGGGEPDDGHRCPGEPLAIALLEQAATVLARTPAHLAAQRLTYPMSRFPTRIPSGVVMLPR</sequence>
<evidence type="ECO:0000256" key="4">
    <source>
        <dbReference type="ARBA" id="ARBA00022723"/>
    </source>
</evidence>
<dbReference type="PANTHER" id="PTHR24286:SF24">
    <property type="entry name" value="LANOSTEROL 14-ALPHA DEMETHYLASE"/>
    <property type="match status" value="1"/>
</dbReference>
<evidence type="ECO:0000313" key="9">
    <source>
        <dbReference type="Proteomes" id="UP000317043"/>
    </source>
</evidence>
<evidence type="ECO:0000256" key="2">
    <source>
        <dbReference type="ARBA" id="ARBA00010617"/>
    </source>
</evidence>
<dbReference type="AlphaFoldDB" id="A0A543AUS5"/>
<dbReference type="RefSeq" id="WP_142037473.1">
    <property type="nucleotide sequence ID" value="NZ_JBHTGS010000001.1"/>
</dbReference>
<accession>A0A543AUS5</accession>
<protein>
    <submittedName>
        <fullName evidence="8">Fatty-acid peroxygenase</fullName>
    </submittedName>
</protein>
<comment type="caution">
    <text evidence="8">The sequence shown here is derived from an EMBL/GenBank/DDBJ whole genome shotgun (WGS) entry which is preliminary data.</text>
</comment>
<dbReference type="EMBL" id="VFOW01000001">
    <property type="protein sequence ID" value="TQL76291.1"/>
    <property type="molecule type" value="Genomic_DNA"/>
</dbReference>
<keyword evidence="7" id="KW-0503">Monooxygenase</keyword>
<dbReference type="GO" id="GO:0016125">
    <property type="term" value="P:sterol metabolic process"/>
    <property type="evidence" value="ECO:0007669"/>
    <property type="project" value="TreeGrafter"/>
</dbReference>
<keyword evidence="9" id="KW-1185">Reference proteome</keyword>
<dbReference type="InParanoid" id="A0A543AUS5"/>
<keyword evidence="6" id="KW-0408">Iron</keyword>